<dbReference type="SUPFAM" id="SSF48208">
    <property type="entry name" value="Six-hairpin glycosidases"/>
    <property type="match status" value="1"/>
</dbReference>
<dbReference type="InterPro" id="IPR029044">
    <property type="entry name" value="Nucleotide-diphossugar_trans"/>
</dbReference>
<protein>
    <recommendedName>
        <fullName evidence="4">cellulase</fullName>
        <ecNumber evidence="4">3.2.1.4</ecNumber>
    </recommendedName>
</protein>
<keyword evidence="5" id="KW-0328">Glycosyltransferase</keyword>
<sequence>MVDESSPSSSKGGAGSYHRNQPSFGSLPDDGYGSEGGSFSGRDSYIDEKDGGMRGYDYDSEHNHRRAGSYGAAGKEKGEGIGSLARLVEALEMYDNPHMDSYLSDEQDGEHGGGLGSIHAFGGMGMGDEMDNDEKALLGGPAKRKGGYAKSVESFGYATEMNPKLKGKKTPLLPAEPTEEYIPPAFNASETADDMERGEADGRLEGEWPRRPFKRGRKVNVLGTIIMSIYVMALIFYLWVRISKTLQLGPKPYIIYGWFVMVVEMLGATATMLYGLNIIMDPVHEDLEMEPDAPGITKTKGRYHVRVLVPCYRESLEIVARTSQAAWNARLPAGCDRTIYLCDDGKDPLKRKWCEQMGPEIVYVSGRRRAMGEMNGKSANLNNCLSYLYPAGTTIPANELVCIFDADQVANADFFLKTLPLFDAGDDVGMVLSPQSFYNVDTNQDIFNHGNIQFWEYAQHGYDAIGFISCTGTNFLIRSSAFEECGWSPEYTLTEDYALGMELTKRKWRCRYVEEYLAIGEAPEEVRNCFQQRSRWAKGHFQIVFSGEHCPLFQRDLPWFQRIMYCSGVWSYIVGAITTPVFNAIPLVTIWAGVFPIVVSWWAAIALTVYFAAQYMVLNYVRKLSSVGHWWSHLKQLWFANVANNILWWAYIKACFRVARAYYGRGLEFKSTAKGKGAIAAAAWNLFQDLGIPGACLLLLLISLGYGLKSAIVGHSLITTLSISLVWIIYSAIPPLLLVVYRFMGRGALLSWLCWTCFLVSSACGFLAILLLWNVYPAEYDYGSLISMGFRFYDAQRIGALPANYTIPWRSSALLQERGPPNLGFGNMTGGFMMGGQAGTLKMTLPTAFTISMLAWSMLEFPQGYQKAKMTDQGMDTLKWGSDYLLRTLAKQKTNAGDKYPVYLIAYQLGNYTLDNSLWERPETIKGPRPMYYVTTRNGTSDLAGQIVGALVSTALVFREKEPTYYNKLMTEARDLYSAAVARKKAYSSPFIYDCAPPDPTAILSNPIRPTCQQPDVAFRGSMVYWYNSTSFRDDLAWAASWMYRATRDADYLGDAYGFWDTHKMLEGDYDVRYLTDWDNMIYPATVMLAMLTDNQAFHTAAQGYLQKWLCSSGDTISYTPQGRAYNRFNPSLGQTMNTALLSVIYGQSIQPPAVAPTPLQEVRYSDGVRSEKYICWTRKQMRYMLGDHGYSYVVGSSPPNRPGQFPRRVHNRGASCPAAPANCSQVTALYNPQDNPHTIEGALVLDPRTWDYFEDSRASNDTWVALDNNAGFQGALAGLNQVSGTYDQCLQGYGIMARDKDICDTKLV</sequence>
<dbReference type="InterPro" id="IPR050321">
    <property type="entry name" value="Glycosyltr_2/OpgH_subfam"/>
</dbReference>
<evidence type="ECO:0000256" key="9">
    <source>
        <dbReference type="ARBA" id="ARBA00023001"/>
    </source>
</evidence>
<feature type="transmembrane region" description="Helical" evidence="14">
    <location>
        <begin position="690"/>
        <end position="708"/>
    </location>
</feature>
<evidence type="ECO:0000256" key="12">
    <source>
        <dbReference type="ARBA" id="ARBA00023326"/>
    </source>
</evidence>
<dbReference type="GO" id="GO:0008810">
    <property type="term" value="F:cellulase activity"/>
    <property type="evidence" value="ECO:0007669"/>
    <property type="project" value="UniProtKB-EC"/>
</dbReference>
<accession>A0AAV1I5R8</accession>
<keyword evidence="9" id="KW-0136">Cellulose degradation</keyword>
<dbReference type="Gene3D" id="3.90.550.10">
    <property type="entry name" value="Spore Coat Polysaccharide Biosynthesis Protein SpsA, Chain A"/>
    <property type="match status" value="1"/>
</dbReference>
<dbReference type="InterPro" id="IPR001701">
    <property type="entry name" value="Glyco_hydro_9"/>
</dbReference>
<dbReference type="GO" id="GO:0030245">
    <property type="term" value="P:cellulose catabolic process"/>
    <property type="evidence" value="ECO:0007669"/>
    <property type="project" value="UniProtKB-KW"/>
</dbReference>
<proteinExistence type="inferred from homology"/>
<keyword evidence="11" id="KW-0119">Carbohydrate metabolism</keyword>
<keyword evidence="8 14" id="KW-1133">Transmembrane helix</keyword>
<keyword evidence="7 14" id="KW-0812">Transmembrane</keyword>
<feature type="compositionally biased region" description="Low complexity" evidence="13">
    <location>
        <begin position="1"/>
        <end position="11"/>
    </location>
</feature>
<feature type="domain" description="Glycoside hydrolase family 9" evidence="15">
    <location>
        <begin position="782"/>
        <end position="1277"/>
    </location>
</feature>
<keyword evidence="18" id="KW-1185">Reference proteome</keyword>
<dbReference type="EMBL" id="CAUYUE010000006">
    <property type="protein sequence ID" value="CAK0782113.1"/>
    <property type="molecule type" value="Genomic_DNA"/>
</dbReference>
<dbReference type="GO" id="GO:0016757">
    <property type="term" value="F:glycosyltransferase activity"/>
    <property type="evidence" value="ECO:0007669"/>
    <property type="project" value="UniProtKB-KW"/>
</dbReference>
<feature type="transmembrane region" description="Helical" evidence="14">
    <location>
        <begin position="588"/>
        <end position="613"/>
    </location>
</feature>
<evidence type="ECO:0000256" key="6">
    <source>
        <dbReference type="ARBA" id="ARBA00022679"/>
    </source>
</evidence>
<feature type="transmembrane region" description="Helical" evidence="14">
    <location>
        <begin position="563"/>
        <end position="582"/>
    </location>
</feature>
<keyword evidence="6" id="KW-0808">Transferase</keyword>
<keyword evidence="10 14" id="KW-0472">Membrane</keyword>
<name>A0AAV1I5R8_9CHLO</name>
<dbReference type="PANTHER" id="PTHR43867:SF2">
    <property type="entry name" value="CELLULOSE SYNTHASE CATALYTIC SUBUNIT A [UDP-FORMING]"/>
    <property type="match status" value="1"/>
</dbReference>
<evidence type="ECO:0000256" key="10">
    <source>
        <dbReference type="ARBA" id="ARBA00023136"/>
    </source>
</evidence>
<feature type="transmembrane region" description="Helical" evidence="14">
    <location>
        <begin position="255"/>
        <end position="276"/>
    </location>
</feature>
<dbReference type="InterPro" id="IPR012341">
    <property type="entry name" value="6hp_glycosidase-like_sf"/>
</dbReference>
<evidence type="ECO:0000313" key="17">
    <source>
        <dbReference type="EMBL" id="CAK0782113.1"/>
    </source>
</evidence>
<evidence type="ECO:0000256" key="5">
    <source>
        <dbReference type="ARBA" id="ARBA00022676"/>
    </source>
</evidence>
<reference evidence="17 18" key="1">
    <citation type="submission" date="2023-10" db="EMBL/GenBank/DDBJ databases">
        <authorList>
            <person name="Maclean D."/>
            <person name="Macfadyen A."/>
        </authorList>
    </citation>
    <scope>NUCLEOTIDE SEQUENCE [LARGE SCALE GENOMIC DNA]</scope>
</reference>
<dbReference type="Proteomes" id="UP001314263">
    <property type="component" value="Unassembled WGS sequence"/>
</dbReference>
<organism evidence="17 18">
    <name type="scientific">Coccomyxa viridis</name>
    <dbReference type="NCBI Taxonomy" id="1274662"/>
    <lineage>
        <taxon>Eukaryota</taxon>
        <taxon>Viridiplantae</taxon>
        <taxon>Chlorophyta</taxon>
        <taxon>core chlorophytes</taxon>
        <taxon>Trebouxiophyceae</taxon>
        <taxon>Trebouxiophyceae incertae sedis</taxon>
        <taxon>Coccomyxaceae</taxon>
        <taxon>Coccomyxa</taxon>
    </lineage>
</organism>
<evidence type="ECO:0000256" key="14">
    <source>
        <dbReference type="SAM" id="Phobius"/>
    </source>
</evidence>
<evidence type="ECO:0000256" key="2">
    <source>
        <dbReference type="ARBA" id="ARBA00004141"/>
    </source>
</evidence>
<evidence type="ECO:0000259" key="15">
    <source>
        <dbReference type="Pfam" id="PF00759"/>
    </source>
</evidence>
<evidence type="ECO:0000256" key="3">
    <source>
        <dbReference type="ARBA" id="ARBA00007072"/>
    </source>
</evidence>
<evidence type="ECO:0000256" key="7">
    <source>
        <dbReference type="ARBA" id="ARBA00022692"/>
    </source>
</evidence>
<evidence type="ECO:0000259" key="16">
    <source>
        <dbReference type="Pfam" id="PF13632"/>
    </source>
</evidence>
<evidence type="ECO:0000256" key="1">
    <source>
        <dbReference type="ARBA" id="ARBA00000966"/>
    </source>
</evidence>
<comment type="subcellular location">
    <subcellularLocation>
        <location evidence="2">Membrane</location>
        <topology evidence="2">Multi-pass membrane protein</topology>
    </subcellularLocation>
</comment>
<comment type="caution">
    <text evidence="17">The sequence shown here is derived from an EMBL/GenBank/DDBJ whole genome shotgun (WGS) entry which is preliminary data.</text>
</comment>
<dbReference type="GO" id="GO:0016020">
    <property type="term" value="C:membrane"/>
    <property type="evidence" value="ECO:0007669"/>
    <property type="project" value="UniProtKB-SubCell"/>
</dbReference>
<keyword evidence="12" id="KW-0624">Polysaccharide degradation</keyword>
<feature type="compositionally biased region" description="Basic and acidic residues" evidence="13">
    <location>
        <begin position="44"/>
        <end position="62"/>
    </location>
</feature>
<gene>
    <name evidence="17" type="ORF">CVIRNUC_005566</name>
</gene>
<dbReference type="EC" id="3.2.1.4" evidence="4"/>
<evidence type="ECO:0000256" key="8">
    <source>
        <dbReference type="ARBA" id="ARBA00022989"/>
    </source>
</evidence>
<dbReference type="InterPro" id="IPR008928">
    <property type="entry name" value="6-hairpin_glycosidase_sf"/>
</dbReference>
<dbReference type="Pfam" id="PF13632">
    <property type="entry name" value="Glyco_trans_2_3"/>
    <property type="match status" value="1"/>
</dbReference>
<evidence type="ECO:0000256" key="11">
    <source>
        <dbReference type="ARBA" id="ARBA00023277"/>
    </source>
</evidence>
<dbReference type="Gene3D" id="1.50.10.10">
    <property type="match status" value="1"/>
</dbReference>
<feature type="transmembrane region" description="Helical" evidence="14">
    <location>
        <begin position="720"/>
        <end position="740"/>
    </location>
</feature>
<evidence type="ECO:0000313" key="18">
    <source>
        <dbReference type="Proteomes" id="UP001314263"/>
    </source>
</evidence>
<feature type="domain" description="Glycosyltransferase 2-like" evidence="16">
    <location>
        <begin position="401"/>
        <end position="612"/>
    </location>
</feature>
<comment type="catalytic activity">
    <reaction evidence="1">
        <text>Endohydrolysis of (1-&gt;4)-beta-D-glucosidic linkages in cellulose, lichenin and cereal beta-D-glucans.</text>
        <dbReference type="EC" id="3.2.1.4"/>
    </reaction>
</comment>
<feature type="region of interest" description="Disordered" evidence="13">
    <location>
        <begin position="1"/>
        <end position="78"/>
    </location>
</feature>
<dbReference type="InterPro" id="IPR001173">
    <property type="entry name" value="Glyco_trans_2-like"/>
</dbReference>
<evidence type="ECO:0000256" key="4">
    <source>
        <dbReference type="ARBA" id="ARBA00012601"/>
    </source>
</evidence>
<evidence type="ECO:0000256" key="13">
    <source>
        <dbReference type="SAM" id="MobiDB-lite"/>
    </source>
</evidence>
<feature type="transmembrane region" description="Helical" evidence="14">
    <location>
        <begin position="752"/>
        <end position="776"/>
    </location>
</feature>
<dbReference type="SUPFAM" id="SSF53448">
    <property type="entry name" value="Nucleotide-diphospho-sugar transferases"/>
    <property type="match status" value="1"/>
</dbReference>
<comment type="similarity">
    <text evidence="3">Belongs to the glycosyl hydrolase 9 (cellulase E) family.</text>
</comment>
<feature type="transmembrane region" description="Helical" evidence="14">
    <location>
        <begin position="219"/>
        <end position="240"/>
    </location>
</feature>
<dbReference type="Pfam" id="PF00759">
    <property type="entry name" value="Glyco_hydro_9"/>
    <property type="match status" value="1"/>
</dbReference>
<dbReference type="PANTHER" id="PTHR43867">
    <property type="entry name" value="CELLULOSE SYNTHASE CATALYTIC SUBUNIT A [UDP-FORMING]"/>
    <property type="match status" value="1"/>
</dbReference>